<keyword evidence="2" id="KW-1185">Reference proteome</keyword>
<dbReference type="AlphaFoldDB" id="A0A1I7TK52"/>
<evidence type="ECO:0000313" key="2">
    <source>
        <dbReference type="Proteomes" id="UP000095282"/>
    </source>
</evidence>
<dbReference type="Proteomes" id="UP000095282">
    <property type="component" value="Unplaced"/>
</dbReference>
<evidence type="ECO:0000256" key="1">
    <source>
        <dbReference type="SAM" id="SignalP"/>
    </source>
</evidence>
<organism evidence="2 3">
    <name type="scientific">Caenorhabditis tropicalis</name>
    <dbReference type="NCBI Taxonomy" id="1561998"/>
    <lineage>
        <taxon>Eukaryota</taxon>
        <taxon>Metazoa</taxon>
        <taxon>Ecdysozoa</taxon>
        <taxon>Nematoda</taxon>
        <taxon>Chromadorea</taxon>
        <taxon>Rhabditida</taxon>
        <taxon>Rhabditina</taxon>
        <taxon>Rhabditomorpha</taxon>
        <taxon>Rhabditoidea</taxon>
        <taxon>Rhabditidae</taxon>
        <taxon>Peloderinae</taxon>
        <taxon>Caenorhabditis</taxon>
    </lineage>
</organism>
<dbReference type="eggNOG" id="ENOG502TK7V">
    <property type="taxonomic scope" value="Eukaryota"/>
</dbReference>
<feature type="chain" id="PRO_5009307645" evidence="1">
    <location>
        <begin position="30"/>
        <end position="73"/>
    </location>
</feature>
<name>A0A1I7TK52_9PELO</name>
<proteinExistence type="predicted"/>
<sequence>MFLNLFVNSFVFDMKVFILLFVLISFASACLGGGNQCCAPSQPSCGNPCGGGIAPAAIGPAPYASNAYAVAGK</sequence>
<evidence type="ECO:0000313" key="3">
    <source>
        <dbReference type="WBParaSite" id="Csp11.Scaffold627.g6701.t1"/>
    </source>
</evidence>
<feature type="signal peptide" evidence="1">
    <location>
        <begin position="1"/>
        <end position="29"/>
    </location>
</feature>
<dbReference type="WBParaSite" id="Csp11.Scaffold627.g6701.t1">
    <property type="protein sequence ID" value="Csp11.Scaffold627.g6701.t1"/>
    <property type="gene ID" value="Csp11.Scaffold627.g6701"/>
</dbReference>
<protein>
    <submittedName>
        <fullName evidence="3">Uncharacterized protein</fullName>
    </submittedName>
</protein>
<keyword evidence="1" id="KW-0732">Signal</keyword>
<reference evidence="3" key="1">
    <citation type="submission" date="2016-11" db="UniProtKB">
        <authorList>
            <consortium name="WormBaseParasite"/>
        </authorList>
    </citation>
    <scope>IDENTIFICATION</scope>
</reference>
<accession>A0A1I7TK52</accession>